<keyword evidence="1" id="KW-0732">Signal</keyword>
<organism evidence="2">
    <name type="scientific">Caulobacter sp. 602-2</name>
    <dbReference type="NCBI Taxonomy" id="2710887"/>
    <lineage>
        <taxon>Bacteria</taxon>
        <taxon>Pseudomonadati</taxon>
        <taxon>Pseudomonadota</taxon>
        <taxon>Alphaproteobacteria</taxon>
        <taxon>Caulobacterales</taxon>
        <taxon>Caulobacteraceae</taxon>
        <taxon>Caulobacter</taxon>
    </lineage>
</organism>
<evidence type="ECO:0000313" key="2">
    <source>
        <dbReference type="EMBL" id="NGM49356.1"/>
    </source>
</evidence>
<dbReference type="AlphaFoldDB" id="A0A6G4QUM6"/>
<feature type="signal peptide" evidence="1">
    <location>
        <begin position="1"/>
        <end position="24"/>
    </location>
</feature>
<sequence>MRRLKTMITAGLLAASVGIGAAQAQDTPPDLRDLVGARAAGAEAALASRGYVNVRTQAGDDRKWTYWWNERRGICLSVTTMNGRFDAITRSPAPDCRPQPTTLPGPVGGPVASGRVEEIRFDRGASSATRRGVIKGYETVTYLLDVRAGQAITASLQSSNRAGYFNVTPPRANEAVFNGSISGVRYRGRAVASGKYKIEVYLMRSAARRSETARFTLDVAVNR</sequence>
<dbReference type="Gene3D" id="2.60.120.380">
    <property type="match status" value="1"/>
</dbReference>
<comment type="caution">
    <text evidence="2">The sequence shown here is derived from an EMBL/GenBank/DDBJ whole genome shotgun (WGS) entry which is preliminary data.</text>
</comment>
<protein>
    <submittedName>
        <fullName evidence="2">Uncharacterized protein</fullName>
    </submittedName>
</protein>
<feature type="chain" id="PRO_5026291269" evidence="1">
    <location>
        <begin position="25"/>
        <end position="223"/>
    </location>
</feature>
<accession>A0A6G4QUM6</accession>
<name>A0A6G4QUM6_9CAUL</name>
<dbReference type="EMBL" id="JAAKGT010000002">
    <property type="protein sequence ID" value="NGM49356.1"/>
    <property type="molecule type" value="Genomic_DNA"/>
</dbReference>
<gene>
    <name evidence="2" type="ORF">G5B46_07045</name>
</gene>
<reference evidence="2" key="1">
    <citation type="submission" date="2020-02" db="EMBL/GenBank/DDBJ databases">
        <authorList>
            <person name="Gao J."/>
            <person name="Sun J."/>
        </authorList>
    </citation>
    <scope>NUCLEOTIDE SEQUENCE</scope>
    <source>
        <strain evidence="2">602-2</strain>
    </source>
</reference>
<proteinExistence type="predicted"/>
<dbReference type="RefSeq" id="WP_165257246.1">
    <property type="nucleotide sequence ID" value="NZ_JAAKGT010000002.1"/>
</dbReference>
<evidence type="ECO:0000256" key="1">
    <source>
        <dbReference type="SAM" id="SignalP"/>
    </source>
</evidence>